<evidence type="ECO:0000256" key="2">
    <source>
        <dbReference type="SAM" id="Phobius"/>
    </source>
</evidence>
<feature type="compositionally biased region" description="Polar residues" evidence="1">
    <location>
        <begin position="128"/>
        <end position="138"/>
    </location>
</feature>
<feature type="transmembrane region" description="Helical" evidence="2">
    <location>
        <begin position="97"/>
        <end position="119"/>
    </location>
</feature>
<sequence>MGNGAEGVRNMTGPNDPYQYGGTGQWGAPEGQWQGAPPAQGQYGYAQEYFGQAPADYPDDSIGRLYDGVPQGYAVPPMYPGLPGQDPYGLQKKSKPWLLIASVAGAVVVVLALVLVLILNRDSDPRQAASSPTTTVSYANPELPTAGGAPTYHPPSAPPPTAQIPPPAPPQMPVPPPAPTGPPRAPGQVASVGDCIALAAPSDYKTVACTDPTAAWRVIEVVPGGKCRQTYTGFTAGDFSYCIAPQLRVGSCYQTAVVMGSTVFVAADSCQAPKAFVVLFVIPGTKEASQCKGKPGVVHSFAFPDPPMAICTGEFAP</sequence>
<protein>
    <submittedName>
        <fullName evidence="3">Uncharacterized protein</fullName>
    </submittedName>
</protein>
<accession>A0A829HYA4</accession>
<feature type="compositionally biased region" description="Pro residues" evidence="1">
    <location>
        <begin position="152"/>
        <end position="185"/>
    </location>
</feature>
<feature type="region of interest" description="Disordered" evidence="1">
    <location>
        <begin position="125"/>
        <end position="188"/>
    </location>
</feature>
<dbReference type="AlphaFoldDB" id="A0A829HYA4"/>
<organism evidence="3 4">
    <name type="scientific">Mycobacteroides abscessus subsp. bolletii CRM-0020</name>
    <dbReference type="NCBI Taxonomy" id="1306401"/>
    <lineage>
        <taxon>Bacteria</taxon>
        <taxon>Bacillati</taxon>
        <taxon>Actinomycetota</taxon>
        <taxon>Actinomycetes</taxon>
        <taxon>Mycobacteriales</taxon>
        <taxon>Mycobacteriaceae</taxon>
        <taxon>Mycobacteroides</taxon>
        <taxon>Mycobacteroides abscessus</taxon>
    </lineage>
</organism>
<name>A0A829HYA4_9MYCO</name>
<evidence type="ECO:0000313" key="4">
    <source>
        <dbReference type="Proteomes" id="UP000014969"/>
    </source>
</evidence>
<evidence type="ECO:0000313" key="3">
    <source>
        <dbReference type="EMBL" id="EPQ23766.1"/>
    </source>
</evidence>
<evidence type="ECO:0000256" key="1">
    <source>
        <dbReference type="SAM" id="MobiDB-lite"/>
    </source>
</evidence>
<keyword evidence="2" id="KW-0472">Membrane</keyword>
<keyword evidence="2" id="KW-1133">Transmembrane helix</keyword>
<feature type="region of interest" description="Disordered" evidence="1">
    <location>
        <begin position="1"/>
        <end position="38"/>
    </location>
</feature>
<dbReference type="Proteomes" id="UP000014969">
    <property type="component" value="Unassembled WGS sequence"/>
</dbReference>
<gene>
    <name evidence="3" type="ORF">J108_09290</name>
</gene>
<proteinExistence type="predicted"/>
<feature type="compositionally biased region" description="Low complexity" evidence="1">
    <location>
        <begin position="27"/>
        <end position="38"/>
    </location>
</feature>
<keyword evidence="2" id="KW-0812">Transmembrane</keyword>
<reference evidence="3 4" key="1">
    <citation type="journal article" date="2013" name="Genome Announc.">
        <title>Genome Sequence of an Epidemic Isolate of Mycobacterium abscessus subsp. bolletii from Rio de Janeiro, Brazil.</title>
        <authorList>
            <person name="Davidson R.M."/>
            <person name="Reynolds P.R."/>
            <person name="Farias-Hesson E."/>
            <person name="Duarte R.S."/>
            <person name="Jackson M."/>
            <person name="Strong M."/>
        </authorList>
    </citation>
    <scope>NUCLEOTIDE SEQUENCE [LARGE SCALE GENOMIC DNA]</scope>
    <source>
        <strain evidence="3 4">CRM-0020</strain>
    </source>
</reference>
<comment type="caution">
    <text evidence="3">The sequence shown here is derived from an EMBL/GenBank/DDBJ whole genome shotgun (WGS) entry which is preliminary data.</text>
</comment>
<dbReference type="EMBL" id="ATFQ01000016">
    <property type="protein sequence ID" value="EPQ23766.1"/>
    <property type="molecule type" value="Genomic_DNA"/>
</dbReference>